<keyword evidence="13" id="KW-1185">Reference proteome</keyword>
<sequence>MKRLILCRQNKVQSFVPLSQTTDPEPSDLIPHDSSGFETTSLSSTPDNMSKTSSSLSEDNVNEREGDYSCSMLANEGPILQTVNITKQDMSGQDGISSIPEYMCTLPGEVPVSVPSVILIAEGRPYTDASPVETRTTENTNDEERSGFFMRLWMAYLQLCCIQIPDSVNEEMCLVQLFFQTESAHNCINELGHLGLVQFKDLNPGVTAFHRRFVKEVKKCEEMERILRYLEKEMVKSNIVIAATKEKEMVPCPRDVLELESTFDKLEQELREINRNHAALRQNLIELMDIDSLLRMTEDFFEEAESLLTCSEPPSEDSVCMTISSHITSRRNSNSSTTGTLHLSFIAGVIKQERFPAFEKVLWRLFHGNFVLRHAEIQTTEELQAVRGAVKKDVFIIFVQGDHVREKIRKVCEGFRASLYSCPKTLYERKQMSNSVMTQMEDLRMILRRTEEYRAGVLTRAAEHVQEWGSKVKKMKAIYYTLNLCNIDITQKLIVAEIWCPVSDLTLVHNALIKGSEQSGSSVTPVLNRIQTQQTPPTFNRTNTFTEGFQAIIDAYGVGTYQEINPAPYTIVTFPFLFAVMFGDCGHGLVMALFAVWVILQAESLGKLKNELTDVVIGGRYIILLMGMFSIYTGLIYNDCFSKSFNIFGSSWCVRPMFHPHGPWQNETLHDHHHLQLNPFVPGVYSGQPYVFGIDPVWNIASNKLSFLNSFKMKMSVILGVGHMLFGLTLSLVNFLHFHKFQDIFLQFVPQLIFMLSLFGYLIFLILYKWCITLHSETAPSILLLFINMMLFDYQSEHKLLYRGQKAVQIFLVVTAVFMVPVLLLVKPFLIYRTRMKTRHQVFGNNLNDQHATDTRSSFSHHQKDETVSMGDICVYQAIHTIEYCLGCISNTASYLRLWALSLAHAELSEVLWRMVLQVGLKISSGMGSLMLVLLFAAFAVLTVTILLVMEGLSAFLHALRLHWVEFQNKFYEGSGYKFTPLSFDSLLKTRQ</sequence>
<name>A0ABR3L6D2_9TELE</name>
<evidence type="ECO:0000256" key="11">
    <source>
        <dbReference type="SAM" id="MobiDB-lite"/>
    </source>
</evidence>
<feature type="transmembrane region" description="Helical" evidence="9">
    <location>
        <begin position="717"/>
        <end position="738"/>
    </location>
</feature>
<organism evidence="12 13">
    <name type="scientific">Cirrhinus molitorella</name>
    <name type="common">mud carp</name>
    <dbReference type="NCBI Taxonomy" id="172907"/>
    <lineage>
        <taxon>Eukaryota</taxon>
        <taxon>Metazoa</taxon>
        <taxon>Chordata</taxon>
        <taxon>Craniata</taxon>
        <taxon>Vertebrata</taxon>
        <taxon>Euteleostomi</taxon>
        <taxon>Actinopterygii</taxon>
        <taxon>Neopterygii</taxon>
        <taxon>Teleostei</taxon>
        <taxon>Ostariophysi</taxon>
        <taxon>Cypriniformes</taxon>
        <taxon>Cyprinidae</taxon>
        <taxon>Labeoninae</taxon>
        <taxon>Labeonini</taxon>
        <taxon>Cirrhinus</taxon>
    </lineage>
</organism>
<dbReference type="PANTHER" id="PTHR11629">
    <property type="entry name" value="VACUOLAR PROTON ATPASES"/>
    <property type="match status" value="1"/>
</dbReference>
<dbReference type="PIRSF" id="PIRSF001293">
    <property type="entry name" value="ATP6V0A1"/>
    <property type="match status" value="1"/>
</dbReference>
<evidence type="ECO:0000256" key="1">
    <source>
        <dbReference type="ARBA" id="ARBA00004141"/>
    </source>
</evidence>
<feature type="region of interest" description="Disordered" evidence="11">
    <location>
        <begin position="17"/>
        <end position="62"/>
    </location>
</feature>
<comment type="subcellular location">
    <subcellularLocation>
        <location evidence="1">Membrane</location>
        <topology evidence="1">Multi-pass membrane protein</topology>
    </subcellularLocation>
</comment>
<dbReference type="Proteomes" id="UP001558613">
    <property type="component" value="Unassembled WGS sequence"/>
</dbReference>
<keyword evidence="3 9" id="KW-0813">Transport</keyword>
<evidence type="ECO:0000256" key="6">
    <source>
        <dbReference type="ARBA" id="ARBA00022989"/>
    </source>
</evidence>
<feature type="transmembrane region" description="Helical" evidence="9">
    <location>
        <begin position="576"/>
        <end position="600"/>
    </location>
</feature>
<feature type="coiled-coil region" evidence="10">
    <location>
        <begin position="256"/>
        <end position="290"/>
    </location>
</feature>
<comment type="caution">
    <text evidence="12">The sequence shown here is derived from an EMBL/GenBank/DDBJ whole genome shotgun (WGS) entry which is preliminary data.</text>
</comment>
<evidence type="ECO:0000256" key="5">
    <source>
        <dbReference type="ARBA" id="ARBA00022781"/>
    </source>
</evidence>
<feature type="transmembrane region" description="Helical" evidence="9">
    <location>
        <begin position="620"/>
        <end position="637"/>
    </location>
</feature>
<protein>
    <recommendedName>
        <fullName evidence="9">V-type proton ATPase subunit a</fullName>
    </recommendedName>
</protein>
<evidence type="ECO:0000256" key="8">
    <source>
        <dbReference type="ARBA" id="ARBA00023136"/>
    </source>
</evidence>
<evidence type="ECO:0000256" key="4">
    <source>
        <dbReference type="ARBA" id="ARBA00022692"/>
    </source>
</evidence>
<dbReference type="Pfam" id="PF01496">
    <property type="entry name" value="V_ATPase_I"/>
    <property type="match status" value="1"/>
</dbReference>
<evidence type="ECO:0000256" key="10">
    <source>
        <dbReference type="SAM" id="Coils"/>
    </source>
</evidence>
<feature type="compositionally biased region" description="Polar residues" evidence="11">
    <location>
        <begin position="36"/>
        <end position="59"/>
    </location>
</feature>
<proteinExistence type="inferred from homology"/>
<evidence type="ECO:0000256" key="3">
    <source>
        <dbReference type="ARBA" id="ARBA00022448"/>
    </source>
</evidence>
<evidence type="ECO:0000256" key="2">
    <source>
        <dbReference type="ARBA" id="ARBA00009904"/>
    </source>
</evidence>
<gene>
    <name evidence="12" type="ORF">QQF64_021726</name>
</gene>
<feature type="transmembrane region" description="Helical" evidence="9">
    <location>
        <begin position="744"/>
        <end position="767"/>
    </location>
</feature>
<evidence type="ECO:0000256" key="7">
    <source>
        <dbReference type="ARBA" id="ARBA00023065"/>
    </source>
</evidence>
<dbReference type="PANTHER" id="PTHR11629:SF90">
    <property type="entry name" value="V-TYPE PROTON ATPASE SUBUNIT A"/>
    <property type="match status" value="1"/>
</dbReference>
<feature type="transmembrane region" description="Helical" evidence="9">
    <location>
        <begin position="808"/>
        <end position="830"/>
    </location>
</feature>
<keyword evidence="6 9" id="KW-1133">Transmembrane helix</keyword>
<dbReference type="InterPro" id="IPR002490">
    <property type="entry name" value="V-ATPase_116kDa_su"/>
</dbReference>
<evidence type="ECO:0000256" key="9">
    <source>
        <dbReference type="RuleBase" id="RU361189"/>
    </source>
</evidence>
<evidence type="ECO:0000313" key="12">
    <source>
        <dbReference type="EMBL" id="KAL1248408.1"/>
    </source>
</evidence>
<keyword evidence="10" id="KW-0175">Coiled coil</keyword>
<keyword evidence="7 9" id="KW-0406">Ion transport</keyword>
<keyword evidence="4 9" id="KW-0812">Transmembrane</keyword>
<dbReference type="EMBL" id="JAYMGO010000024">
    <property type="protein sequence ID" value="KAL1248408.1"/>
    <property type="molecule type" value="Genomic_DNA"/>
</dbReference>
<dbReference type="InterPro" id="IPR026028">
    <property type="entry name" value="V-type_ATPase_116kDa_su_euka"/>
</dbReference>
<comment type="similarity">
    <text evidence="2 9">Belongs to the V-ATPase 116 kDa subunit family.</text>
</comment>
<feature type="transmembrane region" description="Helical" evidence="9">
    <location>
        <begin position="930"/>
        <end position="950"/>
    </location>
</feature>
<comment type="function">
    <text evidence="9">Essential component of the vacuolar proton pump (V-ATPase), a multimeric enzyme that catalyzes the translocation of protons across the membranes. Required for assembly and activity of the V-ATPase.</text>
</comment>
<reference evidence="12 13" key="1">
    <citation type="submission" date="2023-09" db="EMBL/GenBank/DDBJ databases">
        <authorList>
            <person name="Wang M."/>
        </authorList>
    </citation>
    <scope>NUCLEOTIDE SEQUENCE [LARGE SCALE GENOMIC DNA]</scope>
    <source>
        <strain evidence="12">GT-2023</strain>
        <tissue evidence="12">Liver</tissue>
    </source>
</reference>
<evidence type="ECO:0000313" key="13">
    <source>
        <dbReference type="Proteomes" id="UP001558613"/>
    </source>
</evidence>
<keyword evidence="8 9" id="KW-0472">Membrane</keyword>
<accession>A0ABR3L6D2</accession>
<keyword evidence="5 9" id="KW-0375">Hydrogen ion transport</keyword>